<feature type="non-terminal residue" evidence="1">
    <location>
        <position position="136"/>
    </location>
</feature>
<proteinExistence type="predicted"/>
<reference evidence="1 2" key="1">
    <citation type="journal article" date="2015" name="Genome Biol. Evol.">
        <title>The genome of winter moth (Operophtera brumata) provides a genomic perspective on sexual dimorphism and phenology.</title>
        <authorList>
            <person name="Derks M.F."/>
            <person name="Smit S."/>
            <person name="Salis L."/>
            <person name="Schijlen E."/>
            <person name="Bossers A."/>
            <person name="Mateman C."/>
            <person name="Pijl A.S."/>
            <person name="de Ridder D."/>
            <person name="Groenen M.A."/>
            <person name="Visser M.E."/>
            <person name="Megens H.J."/>
        </authorList>
    </citation>
    <scope>NUCLEOTIDE SEQUENCE [LARGE SCALE GENOMIC DNA]</scope>
    <source>
        <strain evidence="1">WM2013NL</strain>
        <tissue evidence="1">Head and thorax</tissue>
    </source>
</reference>
<name>A0A0L7KRX6_OPEBR</name>
<comment type="caution">
    <text evidence="1">The sequence shown here is derived from an EMBL/GenBank/DDBJ whole genome shotgun (WGS) entry which is preliminary data.</text>
</comment>
<evidence type="ECO:0000313" key="1">
    <source>
        <dbReference type="EMBL" id="KOB65840.1"/>
    </source>
</evidence>
<evidence type="ECO:0000313" key="2">
    <source>
        <dbReference type="Proteomes" id="UP000037510"/>
    </source>
</evidence>
<organism evidence="1 2">
    <name type="scientific">Operophtera brumata</name>
    <name type="common">Winter moth</name>
    <name type="synonym">Phalaena brumata</name>
    <dbReference type="NCBI Taxonomy" id="104452"/>
    <lineage>
        <taxon>Eukaryota</taxon>
        <taxon>Metazoa</taxon>
        <taxon>Ecdysozoa</taxon>
        <taxon>Arthropoda</taxon>
        <taxon>Hexapoda</taxon>
        <taxon>Insecta</taxon>
        <taxon>Pterygota</taxon>
        <taxon>Neoptera</taxon>
        <taxon>Endopterygota</taxon>
        <taxon>Lepidoptera</taxon>
        <taxon>Glossata</taxon>
        <taxon>Ditrysia</taxon>
        <taxon>Geometroidea</taxon>
        <taxon>Geometridae</taxon>
        <taxon>Larentiinae</taxon>
        <taxon>Operophtera</taxon>
    </lineage>
</organism>
<protein>
    <submittedName>
        <fullName evidence="1">Uncharacterized protein</fullName>
    </submittedName>
</protein>
<keyword evidence="2" id="KW-1185">Reference proteome</keyword>
<dbReference type="EMBL" id="JTDY01006609">
    <property type="protein sequence ID" value="KOB65840.1"/>
    <property type="molecule type" value="Genomic_DNA"/>
</dbReference>
<accession>A0A0L7KRX6</accession>
<dbReference type="Proteomes" id="UP000037510">
    <property type="component" value="Unassembled WGS sequence"/>
</dbReference>
<sequence>MNRQTFVTRLKDKIQYFEDNSSLRRFGHVISIANTFLFKRKNISPALYNFAKEITYWTKSCKFCVNCKMNKSCVNEIVPLVEAFRSPCEEMLTDCWWNDEQFSLHSPDEIPTVASENNLGQCGNLPVVSDFEVSLS</sequence>
<gene>
    <name evidence="1" type="ORF">OBRU01_22170</name>
</gene>
<dbReference type="AlphaFoldDB" id="A0A0L7KRX6"/>